<dbReference type="InterPro" id="IPR051374">
    <property type="entry name" value="Ataxin-10/CTR86_families"/>
</dbReference>
<dbReference type="Proteomes" id="UP001396334">
    <property type="component" value="Unassembled WGS sequence"/>
</dbReference>
<sequence>MVGESLPELTDREDVLQPLLSASNSSSLHEALEFLIQASRDAVGRAELALRNILPTVLKLVESLHCASSREYLIPFLKLLRNLCAGEVANQNSFLEQNGIEIVLTVLRSAALASDPDFGIIRFSLQVLGNVSLAGAEHQQAIWLNLFPNEFFLLAGILSQETSDPLCMILYTCCDGRPVLATELCRDLGLPIVVRLIRTVASVGFREDWFKLLLSRLCLEDIHFPEVFFKLSEVNASENRGNTALGDNHFSSKQAFLLRIISEILNERIDEVRVPNDFASCVLEIFKRSLRIVDFATRGKSGLPTGTTSVDVMGYSLIILRDICAGDSVGDLKKDSVDAVDMLLSNELLDVLFSLLRDLELPSTIRKTLKDGENQELISRSSKLCPYKGFRRDLVAAIGNCAYRRKHAQDEIRQKNGILLLLQQCVTDDDNPYLREWGIWSVRNLLEGNAENQQAVADLQLQGTVDTPELTELRLKVEPVKLVILDCLKSNVTPWFLVVFGDGGSNKVSEKQVDVFSFGIVLWAILTGEEPYANMIMHYVAIIGGIVSNSKLFVILNGEN</sequence>
<dbReference type="SUPFAM" id="SSF48371">
    <property type="entry name" value="ARM repeat"/>
    <property type="match status" value="1"/>
</dbReference>
<evidence type="ECO:0000256" key="2">
    <source>
        <dbReference type="ARBA" id="ARBA00023306"/>
    </source>
</evidence>
<evidence type="ECO:0000259" key="3">
    <source>
        <dbReference type="Pfam" id="PF09759"/>
    </source>
</evidence>
<keyword evidence="1" id="KW-0132">Cell division</keyword>
<feature type="domain" description="Ataxin-10" evidence="3">
    <location>
        <begin position="390"/>
        <end position="478"/>
    </location>
</feature>
<dbReference type="Gene3D" id="1.25.10.10">
    <property type="entry name" value="Leucine-rich Repeat Variant"/>
    <property type="match status" value="2"/>
</dbReference>
<dbReference type="Gene3D" id="1.10.510.10">
    <property type="entry name" value="Transferase(Phosphotransferase) domain 1"/>
    <property type="match status" value="1"/>
</dbReference>
<evidence type="ECO:0000256" key="1">
    <source>
        <dbReference type="ARBA" id="ARBA00022618"/>
    </source>
</evidence>
<keyword evidence="2" id="KW-0131">Cell cycle</keyword>
<comment type="caution">
    <text evidence="4">The sequence shown here is derived from an EMBL/GenBank/DDBJ whole genome shotgun (WGS) entry which is preliminary data.</text>
</comment>
<dbReference type="InterPro" id="IPR016024">
    <property type="entry name" value="ARM-type_fold"/>
</dbReference>
<organism evidence="4 5">
    <name type="scientific">Hibiscus sabdariffa</name>
    <name type="common">roselle</name>
    <dbReference type="NCBI Taxonomy" id="183260"/>
    <lineage>
        <taxon>Eukaryota</taxon>
        <taxon>Viridiplantae</taxon>
        <taxon>Streptophyta</taxon>
        <taxon>Embryophyta</taxon>
        <taxon>Tracheophyta</taxon>
        <taxon>Spermatophyta</taxon>
        <taxon>Magnoliopsida</taxon>
        <taxon>eudicotyledons</taxon>
        <taxon>Gunneridae</taxon>
        <taxon>Pentapetalae</taxon>
        <taxon>rosids</taxon>
        <taxon>malvids</taxon>
        <taxon>Malvales</taxon>
        <taxon>Malvaceae</taxon>
        <taxon>Malvoideae</taxon>
        <taxon>Hibiscus</taxon>
    </lineage>
</organism>
<dbReference type="InterPro" id="IPR019156">
    <property type="entry name" value="Ataxin-10_domain"/>
</dbReference>
<dbReference type="InterPro" id="IPR011989">
    <property type="entry name" value="ARM-like"/>
</dbReference>
<name>A0ABR2QK95_9ROSI</name>
<reference evidence="4 5" key="1">
    <citation type="journal article" date="2024" name="G3 (Bethesda)">
        <title>Genome assembly of Hibiscus sabdariffa L. provides insights into metabolisms of medicinal natural products.</title>
        <authorList>
            <person name="Kim T."/>
        </authorList>
    </citation>
    <scope>NUCLEOTIDE SEQUENCE [LARGE SCALE GENOMIC DNA]</scope>
    <source>
        <strain evidence="4">TK-2024</strain>
        <tissue evidence="4">Old leaves</tissue>
    </source>
</reference>
<dbReference type="InterPro" id="IPR011009">
    <property type="entry name" value="Kinase-like_dom_sf"/>
</dbReference>
<accession>A0ABR2QK95</accession>
<dbReference type="Pfam" id="PF09759">
    <property type="entry name" value="Atx10homo_assoc"/>
    <property type="match status" value="1"/>
</dbReference>
<evidence type="ECO:0000313" key="4">
    <source>
        <dbReference type="EMBL" id="KAK9001113.1"/>
    </source>
</evidence>
<dbReference type="EMBL" id="JBBPBN010000036">
    <property type="protein sequence ID" value="KAK9001113.1"/>
    <property type="molecule type" value="Genomic_DNA"/>
</dbReference>
<evidence type="ECO:0000313" key="5">
    <source>
        <dbReference type="Proteomes" id="UP001396334"/>
    </source>
</evidence>
<proteinExistence type="predicted"/>
<dbReference type="PANTHER" id="PTHR13255">
    <property type="entry name" value="ATAXIN-10"/>
    <property type="match status" value="1"/>
</dbReference>
<dbReference type="PANTHER" id="PTHR13255:SF0">
    <property type="entry name" value="ATAXIN-10"/>
    <property type="match status" value="1"/>
</dbReference>
<gene>
    <name evidence="4" type="ORF">V6N11_082905</name>
</gene>
<dbReference type="SUPFAM" id="SSF56112">
    <property type="entry name" value="Protein kinase-like (PK-like)"/>
    <property type="match status" value="1"/>
</dbReference>
<keyword evidence="5" id="KW-1185">Reference proteome</keyword>
<protein>
    <recommendedName>
        <fullName evidence="3">Ataxin-10 domain-containing protein</fullName>
    </recommendedName>
</protein>